<evidence type="ECO:0000313" key="1">
    <source>
        <dbReference type="EMBL" id="CAD8727077.1"/>
    </source>
</evidence>
<gene>
    <name evidence="1" type="ORF">EMAD1354_LOCUS3158</name>
</gene>
<proteinExistence type="predicted"/>
<name>A0A7S0XJ46_9RHOD</name>
<organism evidence="1">
    <name type="scientific">Erythrolobus madagascarensis</name>
    <dbReference type="NCBI Taxonomy" id="708628"/>
    <lineage>
        <taxon>Eukaryota</taxon>
        <taxon>Rhodophyta</taxon>
        <taxon>Bangiophyceae</taxon>
        <taxon>Porphyridiales</taxon>
        <taxon>Porphyridiaceae</taxon>
        <taxon>Erythrolobus</taxon>
    </lineage>
</organism>
<accession>A0A7S0XJ46</accession>
<dbReference type="AlphaFoldDB" id="A0A7S0XJ46"/>
<dbReference type="EMBL" id="HBFE01004921">
    <property type="protein sequence ID" value="CAD8727077.1"/>
    <property type="molecule type" value="Transcribed_RNA"/>
</dbReference>
<sequence length="175" mass="19181">MTVLVWYHVAVRIMKRVVDLMRQQADPGAQAVDAAGVSQSKRVGTHYATALTSIPLRPEHWARAVRAAVDYNVAIRNYGVGARGIEMIRRKAQEDPSAVRAVDITALERTYAQCSSNRFANAYPQPSMSVCFHTLNFIGPASVTLKCSVCPAIFLAAAGYNRTQRCPCCHLGVLM</sequence>
<reference evidence="1" key="1">
    <citation type="submission" date="2021-01" db="EMBL/GenBank/DDBJ databases">
        <authorList>
            <person name="Corre E."/>
            <person name="Pelletier E."/>
            <person name="Niang G."/>
            <person name="Scheremetjew M."/>
            <person name="Finn R."/>
            <person name="Kale V."/>
            <person name="Holt S."/>
            <person name="Cochrane G."/>
            <person name="Meng A."/>
            <person name="Brown T."/>
            <person name="Cohen L."/>
        </authorList>
    </citation>
    <scope>NUCLEOTIDE SEQUENCE</scope>
    <source>
        <strain evidence="1">CCMP3276</strain>
    </source>
</reference>
<protein>
    <submittedName>
        <fullName evidence="1">Uncharacterized protein</fullName>
    </submittedName>
</protein>